<evidence type="ECO:0000313" key="2">
    <source>
        <dbReference type="Proteomes" id="UP000391834"/>
    </source>
</evidence>
<dbReference type="Proteomes" id="UP000391834">
    <property type="component" value="Unassembled WGS sequence"/>
</dbReference>
<name>A0A5M4B1G8_9BACT</name>
<evidence type="ECO:0008006" key="3">
    <source>
        <dbReference type="Google" id="ProtNLM"/>
    </source>
</evidence>
<protein>
    <recommendedName>
        <fullName evidence="3">FrrB</fullName>
    </recommendedName>
</protein>
<gene>
    <name evidence="1" type="ORF">PbJCM13498_25160</name>
</gene>
<evidence type="ECO:0000313" key="1">
    <source>
        <dbReference type="EMBL" id="GET33653.1"/>
    </source>
</evidence>
<keyword evidence="2" id="KW-1185">Reference proteome</keyword>
<proteinExistence type="predicted"/>
<comment type="caution">
    <text evidence="1">The sequence shown here is derived from an EMBL/GenBank/DDBJ whole genome shotgun (WGS) entry which is preliminary data.</text>
</comment>
<dbReference type="OrthoDB" id="1065092at2"/>
<sequence length="272" mass="29664">MNQKKLFASILLIIILFFGNQLWAKDATQKATKVSFEMGADVMSRYIWRGSQFGGNSPSLQPSVSVGYGNLTLGAWGAYSLSGSNTGQEFDLSLNYTFLNDALTAGICDYYFPEESADYQYFNWNKDITGHVLEASLAFNGTDKVPLTLLVAVNFYGADATKVNDDPSSPGFNSRDGIKYSNYFELGYSFNVNDISCNAFVGGTLNQVNKADNLTGYLGELGYYGTGPGIVNLGITATESLPVTEKFFLPLSASIITNPQTQKVFFVFGFSL</sequence>
<reference evidence="1 2" key="1">
    <citation type="submission" date="2019-10" db="EMBL/GenBank/DDBJ databases">
        <title>Prolixibacter strains distinguished by the presence of nitrate reductase genes were adept at nitrate-dependent anaerobic corrosion of metallic iron and carbon steel.</title>
        <authorList>
            <person name="Iino T."/>
            <person name="Shono N."/>
            <person name="Ito K."/>
            <person name="Nakamura R."/>
            <person name="Sueoka K."/>
            <person name="Harayama S."/>
            <person name="Ohkuma M."/>
        </authorList>
    </citation>
    <scope>NUCLEOTIDE SEQUENCE [LARGE SCALE GENOMIC DNA]</scope>
    <source>
        <strain evidence="1 2">JCM 13498</strain>
    </source>
</reference>
<dbReference type="EMBL" id="BLAX01000001">
    <property type="protein sequence ID" value="GET33653.1"/>
    <property type="molecule type" value="Genomic_DNA"/>
</dbReference>
<dbReference type="AlphaFoldDB" id="A0A5M4B1G8"/>
<organism evidence="1 2">
    <name type="scientific">Prolixibacter bellariivorans</name>
    <dbReference type="NCBI Taxonomy" id="314319"/>
    <lineage>
        <taxon>Bacteria</taxon>
        <taxon>Pseudomonadati</taxon>
        <taxon>Bacteroidota</taxon>
        <taxon>Bacteroidia</taxon>
        <taxon>Marinilabiliales</taxon>
        <taxon>Prolixibacteraceae</taxon>
        <taxon>Prolixibacter</taxon>
    </lineage>
</organism>
<accession>A0A5M4B1G8</accession>
<dbReference type="RefSeq" id="WP_025864208.1">
    <property type="nucleotide sequence ID" value="NZ_BLAX01000001.1"/>
</dbReference>